<dbReference type="Pfam" id="PF04237">
    <property type="entry name" value="YjbR"/>
    <property type="match status" value="1"/>
</dbReference>
<accession>A0A285UZY9</accession>
<protein>
    <recommendedName>
        <fullName evidence="3">YjbR protein</fullName>
    </recommendedName>
</protein>
<dbReference type="EMBL" id="OBQI01000001">
    <property type="protein sequence ID" value="SOC46908.1"/>
    <property type="molecule type" value="Genomic_DNA"/>
</dbReference>
<gene>
    <name evidence="1" type="ORF">SAMN05660748_0519</name>
</gene>
<evidence type="ECO:0008006" key="3">
    <source>
        <dbReference type="Google" id="ProtNLM"/>
    </source>
</evidence>
<dbReference type="AlphaFoldDB" id="A0A285UZY9"/>
<reference evidence="2" key="1">
    <citation type="submission" date="2017-08" db="EMBL/GenBank/DDBJ databases">
        <authorList>
            <person name="Varghese N."/>
            <person name="Submissions S."/>
        </authorList>
    </citation>
    <scope>NUCLEOTIDE SEQUENCE [LARGE SCALE GENOMIC DNA]</scope>
    <source>
        <strain evidence="2">DSM 4725</strain>
    </source>
</reference>
<keyword evidence="2" id="KW-1185">Reference proteome</keyword>
<sequence>MPHIPVPAPPTGGRRSRHRITVRAVLTLDDVARACLALPATTEAVSASGRRRWLVRGKTFVRERPLHRVDLAELGDAAPAGPVLVASVPDEGAKAALIAEEPERYFTTSHFDGRPAVLCRLDRLDDRGLTELVTEAWASRASRRLLAEHPFPAP</sequence>
<name>A0A285UZY9_9ACTN</name>
<evidence type="ECO:0000313" key="2">
    <source>
        <dbReference type="Proteomes" id="UP000219435"/>
    </source>
</evidence>
<dbReference type="InterPro" id="IPR058532">
    <property type="entry name" value="YjbR/MT2646/Rv2570-like"/>
</dbReference>
<organism evidence="1 2">
    <name type="scientific">Blastococcus aggregatus</name>
    <dbReference type="NCBI Taxonomy" id="38502"/>
    <lineage>
        <taxon>Bacteria</taxon>
        <taxon>Bacillati</taxon>
        <taxon>Actinomycetota</taxon>
        <taxon>Actinomycetes</taxon>
        <taxon>Geodermatophilales</taxon>
        <taxon>Geodermatophilaceae</taxon>
        <taxon>Blastococcus</taxon>
    </lineage>
</organism>
<proteinExistence type="predicted"/>
<evidence type="ECO:0000313" key="1">
    <source>
        <dbReference type="EMBL" id="SOC46908.1"/>
    </source>
</evidence>
<dbReference type="Proteomes" id="UP000219435">
    <property type="component" value="Unassembled WGS sequence"/>
</dbReference>